<organism evidence="3 4">
    <name type="scientific">Dreissena polymorpha</name>
    <name type="common">Zebra mussel</name>
    <name type="synonym">Mytilus polymorpha</name>
    <dbReference type="NCBI Taxonomy" id="45954"/>
    <lineage>
        <taxon>Eukaryota</taxon>
        <taxon>Metazoa</taxon>
        <taxon>Spiralia</taxon>
        <taxon>Lophotrochozoa</taxon>
        <taxon>Mollusca</taxon>
        <taxon>Bivalvia</taxon>
        <taxon>Autobranchia</taxon>
        <taxon>Heteroconchia</taxon>
        <taxon>Euheterodonta</taxon>
        <taxon>Imparidentia</taxon>
        <taxon>Neoheterodontei</taxon>
        <taxon>Myida</taxon>
        <taxon>Dreissenoidea</taxon>
        <taxon>Dreissenidae</taxon>
        <taxon>Dreissena</taxon>
    </lineage>
</organism>
<evidence type="ECO:0000313" key="3">
    <source>
        <dbReference type="EMBL" id="KAH3819957.1"/>
    </source>
</evidence>
<dbReference type="Pfam" id="PF00653">
    <property type="entry name" value="BIR"/>
    <property type="match status" value="1"/>
</dbReference>
<dbReference type="EMBL" id="JAIWYP010000005">
    <property type="protein sequence ID" value="KAH3819957.1"/>
    <property type="molecule type" value="Genomic_DNA"/>
</dbReference>
<dbReference type="SUPFAM" id="SSF57924">
    <property type="entry name" value="Inhibitor of apoptosis (IAP) repeat"/>
    <property type="match status" value="2"/>
</dbReference>
<gene>
    <name evidence="3" type="ORF">DPMN_121701</name>
</gene>
<dbReference type="AlphaFoldDB" id="A0A9D4GNA4"/>
<dbReference type="InterPro" id="IPR050784">
    <property type="entry name" value="IAP"/>
</dbReference>
<evidence type="ECO:0000313" key="4">
    <source>
        <dbReference type="Proteomes" id="UP000828390"/>
    </source>
</evidence>
<dbReference type="GO" id="GO:0005634">
    <property type="term" value="C:nucleus"/>
    <property type="evidence" value="ECO:0007669"/>
    <property type="project" value="TreeGrafter"/>
</dbReference>
<dbReference type="GO" id="GO:0005737">
    <property type="term" value="C:cytoplasm"/>
    <property type="evidence" value="ECO:0007669"/>
    <property type="project" value="TreeGrafter"/>
</dbReference>
<reference evidence="3" key="2">
    <citation type="submission" date="2020-11" db="EMBL/GenBank/DDBJ databases">
        <authorList>
            <person name="McCartney M.A."/>
            <person name="Auch B."/>
            <person name="Kono T."/>
            <person name="Mallez S."/>
            <person name="Becker A."/>
            <person name="Gohl D.M."/>
            <person name="Silverstein K.A.T."/>
            <person name="Koren S."/>
            <person name="Bechman K.B."/>
            <person name="Herman A."/>
            <person name="Abrahante J.E."/>
            <person name="Garbe J."/>
        </authorList>
    </citation>
    <scope>NUCLEOTIDE SEQUENCE</scope>
    <source>
        <strain evidence="3">Duluth1</strain>
        <tissue evidence="3">Whole animal</tissue>
    </source>
</reference>
<dbReference type="Gene3D" id="1.10.1170.10">
    <property type="entry name" value="Inhibitor Of Apoptosis Protein (2mihbC-IAP-1), Chain A"/>
    <property type="match status" value="2"/>
</dbReference>
<keyword evidence="4" id="KW-1185">Reference proteome</keyword>
<dbReference type="InterPro" id="IPR001370">
    <property type="entry name" value="BIR_rpt"/>
</dbReference>
<dbReference type="PROSITE" id="PS50143">
    <property type="entry name" value="BIR_REPEAT_2"/>
    <property type="match status" value="1"/>
</dbReference>
<comment type="caution">
    <text evidence="3">The sequence shown here is derived from an EMBL/GenBank/DDBJ whole genome shotgun (WGS) entry which is preliminary data.</text>
</comment>
<evidence type="ECO:0000256" key="1">
    <source>
        <dbReference type="SAM" id="MobiDB-lite"/>
    </source>
</evidence>
<reference evidence="3" key="1">
    <citation type="journal article" date="2019" name="bioRxiv">
        <title>The Genome of the Zebra Mussel, Dreissena polymorpha: A Resource for Invasive Species Research.</title>
        <authorList>
            <person name="McCartney M.A."/>
            <person name="Auch B."/>
            <person name="Kono T."/>
            <person name="Mallez S."/>
            <person name="Zhang Y."/>
            <person name="Obille A."/>
            <person name="Becker A."/>
            <person name="Abrahante J.E."/>
            <person name="Garbe J."/>
            <person name="Badalamenti J.P."/>
            <person name="Herman A."/>
            <person name="Mangelson H."/>
            <person name="Liachko I."/>
            <person name="Sullivan S."/>
            <person name="Sone E.D."/>
            <person name="Koren S."/>
            <person name="Silverstein K.A.T."/>
            <person name="Beckman K.B."/>
            <person name="Gohl D.M."/>
        </authorList>
    </citation>
    <scope>NUCLEOTIDE SEQUENCE</scope>
    <source>
        <strain evidence="3">Duluth1</strain>
        <tissue evidence="3">Whole animal</tissue>
    </source>
</reference>
<accession>A0A9D4GNA4</accession>
<proteinExistence type="predicted"/>
<dbReference type="Proteomes" id="UP000828390">
    <property type="component" value="Unassembled WGS sequence"/>
</dbReference>
<name>A0A9D4GNA4_DREPO</name>
<dbReference type="SMART" id="SM00238">
    <property type="entry name" value="BIR"/>
    <property type="match status" value="1"/>
</dbReference>
<evidence type="ECO:0000256" key="2">
    <source>
        <dbReference type="SAM" id="SignalP"/>
    </source>
</evidence>
<keyword evidence="2" id="KW-0732">Signal</keyword>
<dbReference type="PANTHER" id="PTHR10044:SF139">
    <property type="entry name" value="DEATH-ASSOCIATED INHIBITOR OF APOPTOSIS 2"/>
    <property type="match status" value="1"/>
</dbReference>
<protein>
    <submittedName>
        <fullName evidence="3">Uncharacterized protein</fullName>
    </submittedName>
</protein>
<sequence length="251" mass="28897">MSVDTFSLIVIVLWFLLVFFAKASHKQDTIKYILSKDLMNAFPFLNEELWIVPISNVPPLYSNFNDLRYERNRFTTFQNFPGFVGISFIRLAESGFYYIGSGTNIQCIFCGATHENLDAYSLHTDPSRLHNHRCSLESRTRQGNTPMHPDSPYGNNDDRTQRLPTPDLLQYNHLNAVHANQQETEALSRFGIQTRMPKHPNFAIPDSRRLTFGNSPEQLNDRAEEFARAGFFYTGKDRENTAEIHALLLLT</sequence>
<feature type="signal peptide" evidence="2">
    <location>
        <begin position="1"/>
        <end position="23"/>
    </location>
</feature>
<dbReference type="PANTHER" id="PTHR10044">
    <property type="entry name" value="INHIBITOR OF APOPTOSIS"/>
    <property type="match status" value="1"/>
</dbReference>
<feature type="chain" id="PRO_5038898977" evidence="2">
    <location>
        <begin position="24"/>
        <end position="251"/>
    </location>
</feature>
<feature type="region of interest" description="Disordered" evidence="1">
    <location>
        <begin position="137"/>
        <end position="159"/>
    </location>
</feature>